<name>A0A2V4AFT3_9BACT</name>
<comment type="caution">
    <text evidence="2">The sequence shown here is derived from an EMBL/GenBank/DDBJ whole genome shotgun (WGS) entry which is preliminary data.</text>
</comment>
<evidence type="ECO:0000313" key="2">
    <source>
        <dbReference type="EMBL" id="PXY02954.1"/>
    </source>
</evidence>
<dbReference type="CDD" id="cd02151">
    <property type="entry name" value="nitroreductase"/>
    <property type="match status" value="1"/>
</dbReference>
<dbReference type="SUPFAM" id="SSF55469">
    <property type="entry name" value="FMN-dependent nitroreductase-like"/>
    <property type="match status" value="1"/>
</dbReference>
<organism evidence="2 3">
    <name type="scientific">Marinifilum breve</name>
    <dbReference type="NCBI Taxonomy" id="2184082"/>
    <lineage>
        <taxon>Bacteria</taxon>
        <taxon>Pseudomonadati</taxon>
        <taxon>Bacteroidota</taxon>
        <taxon>Bacteroidia</taxon>
        <taxon>Marinilabiliales</taxon>
        <taxon>Marinifilaceae</taxon>
    </lineage>
</organism>
<feature type="domain" description="Nitroreductase" evidence="1">
    <location>
        <begin position="6"/>
        <end position="58"/>
    </location>
</feature>
<proteinExistence type="predicted"/>
<gene>
    <name evidence="2" type="ORF">DF185_02335</name>
</gene>
<dbReference type="GO" id="GO:0016491">
    <property type="term" value="F:oxidoreductase activity"/>
    <property type="evidence" value="ECO:0007669"/>
    <property type="project" value="InterPro"/>
</dbReference>
<dbReference type="Proteomes" id="UP000248079">
    <property type="component" value="Unassembled WGS sequence"/>
</dbReference>
<dbReference type="RefSeq" id="WP_110359111.1">
    <property type="nucleotide sequence ID" value="NZ_QFLI01000001.1"/>
</dbReference>
<dbReference type="Gene3D" id="3.40.109.10">
    <property type="entry name" value="NADH Oxidase"/>
    <property type="match status" value="1"/>
</dbReference>
<dbReference type="InterPro" id="IPR050627">
    <property type="entry name" value="Nitroreductase/BluB"/>
</dbReference>
<reference evidence="2 3" key="1">
    <citation type="submission" date="2018-05" db="EMBL/GenBank/DDBJ databases">
        <title>Marinifilum breve JC075T sp. nov., a marine bacterium isolated from Yongle Blue Hole in the South China Sea.</title>
        <authorList>
            <person name="Fu T."/>
        </authorList>
    </citation>
    <scope>NUCLEOTIDE SEQUENCE [LARGE SCALE GENOMIC DNA]</scope>
    <source>
        <strain evidence="2 3">JC075</strain>
    </source>
</reference>
<protein>
    <recommendedName>
        <fullName evidence="1">Nitroreductase domain-containing protein</fullName>
    </recommendedName>
</protein>
<dbReference type="AlphaFoldDB" id="A0A2V4AFT3"/>
<dbReference type="EMBL" id="QFLI01000001">
    <property type="protein sequence ID" value="PXY02954.1"/>
    <property type="molecule type" value="Genomic_DNA"/>
</dbReference>
<sequence>MLDILYKRRSVRRFTTQEVEEEKIDRILEAGLLAPSSKSKYPCEFIVCDQSELNLKLSESKPGGASFLKYAPISIVITGDEEKSDVWIEDTSIAAAYMLLQAEKEDLGATWVQIRGREHNDNSSAEEYIQDLLGIPKNQKILAIIGIGHKDGVKEGRDESFLKREKIHRNHF</sequence>
<dbReference type="InterPro" id="IPR000415">
    <property type="entry name" value="Nitroreductase-like"/>
</dbReference>
<dbReference type="PANTHER" id="PTHR23026">
    <property type="entry name" value="NADPH NITROREDUCTASE"/>
    <property type="match status" value="1"/>
</dbReference>
<evidence type="ECO:0000313" key="3">
    <source>
        <dbReference type="Proteomes" id="UP000248079"/>
    </source>
</evidence>
<evidence type="ECO:0000259" key="1">
    <source>
        <dbReference type="Pfam" id="PF00881"/>
    </source>
</evidence>
<dbReference type="PANTHER" id="PTHR23026:SF117">
    <property type="entry name" value="NITROREDUCTASE"/>
    <property type="match status" value="1"/>
</dbReference>
<dbReference type="OrthoDB" id="9809288at2"/>
<keyword evidence="3" id="KW-1185">Reference proteome</keyword>
<accession>A0A2V4AFT3</accession>
<feature type="domain" description="Nitroreductase" evidence="1">
    <location>
        <begin position="59"/>
        <end position="149"/>
    </location>
</feature>
<dbReference type="InterPro" id="IPR029479">
    <property type="entry name" value="Nitroreductase"/>
</dbReference>
<dbReference type="Pfam" id="PF00881">
    <property type="entry name" value="Nitroreductase"/>
    <property type="match status" value="2"/>
</dbReference>